<keyword evidence="1" id="KW-0472">Membrane</keyword>
<dbReference type="Gene3D" id="1.20.1070.10">
    <property type="entry name" value="Rhodopsin 7-helix transmembrane proteins"/>
    <property type="match status" value="1"/>
</dbReference>
<dbReference type="EMBL" id="AZBU02000010">
    <property type="protein sequence ID" value="TKR62991.1"/>
    <property type="molecule type" value="Genomic_DNA"/>
</dbReference>
<reference evidence="2 3" key="2">
    <citation type="journal article" date="2019" name="G3 (Bethesda)">
        <title>Hybrid Assembly of the Genome of the Entomopathogenic Nematode Steinernema carpocapsae Identifies the X-Chromosome.</title>
        <authorList>
            <person name="Serra L."/>
            <person name="Macchietto M."/>
            <person name="Macias-Munoz A."/>
            <person name="McGill C.J."/>
            <person name="Rodriguez I.M."/>
            <person name="Rodriguez B."/>
            <person name="Murad R."/>
            <person name="Mortazavi A."/>
        </authorList>
    </citation>
    <scope>NUCLEOTIDE SEQUENCE [LARGE SCALE GENOMIC DNA]</scope>
    <source>
        <strain evidence="2 3">ALL</strain>
    </source>
</reference>
<feature type="transmembrane region" description="Helical" evidence="1">
    <location>
        <begin position="118"/>
        <end position="139"/>
    </location>
</feature>
<comment type="caution">
    <text evidence="2">The sequence shown here is derived from an EMBL/GenBank/DDBJ whole genome shotgun (WGS) entry which is preliminary data.</text>
</comment>
<gene>
    <name evidence="2" type="ORF">L596_026881</name>
</gene>
<sequence>MEAVMSLVLALNRLKVICQLQYPQAIHKIILIVVWTLGATQYCLLYTPWCGYDAKPGVFSTHYNMSKPYSYELQLVGSYIMMGSFAVSLVIYAIIIVYLLRTQIKVGLKSSFQKEKHLLVYAGIRFVVDVSLAISFNYGHFPAVPIVDFPILLGYVLNNFFLPPVLYLALNRSLREHFLKIGSNTVKVTSAVNTVF</sequence>
<dbReference type="SUPFAM" id="SSF81321">
    <property type="entry name" value="Family A G protein-coupled receptor-like"/>
    <property type="match status" value="1"/>
</dbReference>
<dbReference type="OrthoDB" id="5829915at2759"/>
<reference evidence="2 3" key="1">
    <citation type="journal article" date="2015" name="Genome Biol.">
        <title>Comparative genomics of Steinernema reveals deeply conserved gene regulatory networks.</title>
        <authorList>
            <person name="Dillman A.R."/>
            <person name="Macchietto M."/>
            <person name="Porter C.F."/>
            <person name="Rogers A."/>
            <person name="Williams B."/>
            <person name="Antoshechkin I."/>
            <person name="Lee M.M."/>
            <person name="Goodwin Z."/>
            <person name="Lu X."/>
            <person name="Lewis E.E."/>
            <person name="Goodrich-Blair H."/>
            <person name="Stock S.P."/>
            <person name="Adams B.J."/>
            <person name="Sternberg P.W."/>
            <person name="Mortazavi A."/>
        </authorList>
    </citation>
    <scope>NUCLEOTIDE SEQUENCE [LARGE SCALE GENOMIC DNA]</scope>
    <source>
        <strain evidence="2 3">ALL</strain>
    </source>
</reference>
<keyword evidence="1" id="KW-1133">Transmembrane helix</keyword>
<accession>A0A4U5M2N4</accession>
<proteinExistence type="predicted"/>
<keyword evidence="3" id="KW-1185">Reference proteome</keyword>
<feature type="transmembrane region" description="Helical" evidence="1">
    <location>
        <begin position="29"/>
        <end position="49"/>
    </location>
</feature>
<protein>
    <submittedName>
        <fullName evidence="2">Uncharacterized protein</fullName>
    </submittedName>
</protein>
<feature type="transmembrane region" description="Helical" evidence="1">
    <location>
        <begin position="151"/>
        <end position="170"/>
    </location>
</feature>
<evidence type="ECO:0000256" key="1">
    <source>
        <dbReference type="SAM" id="Phobius"/>
    </source>
</evidence>
<dbReference type="AlphaFoldDB" id="A0A4U5M2N4"/>
<organism evidence="2 3">
    <name type="scientific">Steinernema carpocapsae</name>
    <name type="common">Entomopathogenic nematode</name>
    <dbReference type="NCBI Taxonomy" id="34508"/>
    <lineage>
        <taxon>Eukaryota</taxon>
        <taxon>Metazoa</taxon>
        <taxon>Ecdysozoa</taxon>
        <taxon>Nematoda</taxon>
        <taxon>Chromadorea</taxon>
        <taxon>Rhabditida</taxon>
        <taxon>Tylenchina</taxon>
        <taxon>Panagrolaimomorpha</taxon>
        <taxon>Strongyloidoidea</taxon>
        <taxon>Steinernematidae</taxon>
        <taxon>Steinernema</taxon>
    </lineage>
</organism>
<evidence type="ECO:0000313" key="3">
    <source>
        <dbReference type="Proteomes" id="UP000298663"/>
    </source>
</evidence>
<keyword evidence="1" id="KW-0812">Transmembrane</keyword>
<name>A0A4U5M2N4_STECR</name>
<dbReference type="Proteomes" id="UP000298663">
    <property type="component" value="Unassembled WGS sequence"/>
</dbReference>
<evidence type="ECO:0000313" key="2">
    <source>
        <dbReference type="EMBL" id="TKR62991.1"/>
    </source>
</evidence>
<feature type="transmembrane region" description="Helical" evidence="1">
    <location>
        <begin position="76"/>
        <end position="98"/>
    </location>
</feature>